<dbReference type="Proteomes" id="UP000078492">
    <property type="component" value="Unassembled WGS sequence"/>
</dbReference>
<proteinExistence type="predicted"/>
<sequence length="154" mass="17472">KLRRLLEVGCNKNALEIRPVTVTLNKHSRVSTVQVNFCESTPHITFMLDTGSGLNIIKENFLPKDKGSYQTPLEELNNSGITEESFHISLLNSTPVDCKEVSNQISLCNTTQVYQKESKERAPFSKRLNYQGLECPQKMIIIKMIPLLLLSMNF</sequence>
<reference evidence="1 2" key="1">
    <citation type="submission" date="2015-09" db="EMBL/GenBank/DDBJ databases">
        <title>Trachymyrmex cornetzi WGS genome.</title>
        <authorList>
            <person name="Nygaard S."/>
            <person name="Hu H."/>
            <person name="Boomsma J."/>
            <person name="Zhang G."/>
        </authorList>
    </citation>
    <scope>NUCLEOTIDE SEQUENCE [LARGE SCALE GENOMIC DNA]</scope>
    <source>
        <strain evidence="1">Tcor2-1</strain>
        <tissue evidence="1">Whole body</tissue>
    </source>
</reference>
<accession>A0A151JM19</accession>
<keyword evidence="2" id="KW-1185">Reference proteome</keyword>
<name>A0A151JM19_9HYME</name>
<protein>
    <submittedName>
        <fullName evidence="1">Uncharacterized protein</fullName>
    </submittedName>
</protein>
<dbReference type="EMBL" id="KQ978953">
    <property type="protein sequence ID" value="KYN27350.1"/>
    <property type="molecule type" value="Genomic_DNA"/>
</dbReference>
<evidence type="ECO:0000313" key="1">
    <source>
        <dbReference type="EMBL" id="KYN27350.1"/>
    </source>
</evidence>
<organism evidence="1 2">
    <name type="scientific">Trachymyrmex cornetzi</name>
    <dbReference type="NCBI Taxonomy" id="471704"/>
    <lineage>
        <taxon>Eukaryota</taxon>
        <taxon>Metazoa</taxon>
        <taxon>Ecdysozoa</taxon>
        <taxon>Arthropoda</taxon>
        <taxon>Hexapoda</taxon>
        <taxon>Insecta</taxon>
        <taxon>Pterygota</taxon>
        <taxon>Neoptera</taxon>
        <taxon>Endopterygota</taxon>
        <taxon>Hymenoptera</taxon>
        <taxon>Apocrita</taxon>
        <taxon>Aculeata</taxon>
        <taxon>Formicoidea</taxon>
        <taxon>Formicidae</taxon>
        <taxon>Myrmicinae</taxon>
        <taxon>Trachymyrmex</taxon>
    </lineage>
</organism>
<gene>
    <name evidence="1" type="ORF">ALC57_03267</name>
</gene>
<feature type="non-terminal residue" evidence="1">
    <location>
        <position position="1"/>
    </location>
</feature>
<dbReference type="AlphaFoldDB" id="A0A151JM19"/>
<evidence type="ECO:0000313" key="2">
    <source>
        <dbReference type="Proteomes" id="UP000078492"/>
    </source>
</evidence>